<name>A0A554NDG0_9EURY</name>
<dbReference type="EMBL" id="QMDX01000002">
    <property type="protein sequence ID" value="TSD15424.1"/>
    <property type="molecule type" value="Genomic_DNA"/>
</dbReference>
<dbReference type="InterPro" id="IPR026452">
    <property type="entry name" value="Surf_glycop_sig_pep"/>
</dbReference>
<dbReference type="RefSeq" id="WP_144261263.1">
    <property type="nucleotide sequence ID" value="NZ_QMDX01000002.1"/>
</dbReference>
<comment type="caution">
    <text evidence="1">The sequence shown here is derived from an EMBL/GenBank/DDBJ whole genome shotgun (WGS) entry which is preliminary data.</text>
</comment>
<dbReference type="AlphaFoldDB" id="A0A554NDG0"/>
<evidence type="ECO:0000313" key="1">
    <source>
        <dbReference type="EMBL" id="TSD15424.1"/>
    </source>
</evidence>
<gene>
    <name evidence="1" type="ORF">DP107_04925</name>
</gene>
<organism evidence="1 2">
    <name type="scientific">Haloglomus irregulare</name>
    <dbReference type="NCBI Taxonomy" id="2234134"/>
    <lineage>
        <taxon>Archaea</taxon>
        <taxon>Methanobacteriati</taxon>
        <taxon>Methanobacteriota</taxon>
        <taxon>Stenosarchaea group</taxon>
        <taxon>Halobacteria</taxon>
        <taxon>Halobacteriales</taxon>
        <taxon>Natronomonadaceae</taxon>
        <taxon>Haloglomus</taxon>
    </lineage>
</organism>
<dbReference type="InParanoid" id="A0A554NDG0"/>
<protein>
    <submittedName>
        <fullName evidence="1">Uncharacterized protein</fullName>
    </submittedName>
</protein>
<reference evidence="1 2" key="1">
    <citation type="submission" date="2018-06" db="EMBL/GenBank/DDBJ databases">
        <title>Natronomonas sp. F16-60 a new haloarchaeon isolated from a solar saltern of Isla Cristina, Huelva, Spain.</title>
        <authorList>
            <person name="Duran-Viseras A."/>
            <person name="Sanchez-Porro C."/>
            <person name="Ventosa A."/>
        </authorList>
    </citation>
    <scope>NUCLEOTIDE SEQUENCE [LARGE SCALE GENOMIC DNA]</scope>
    <source>
        <strain evidence="1 2">F16-60</strain>
    </source>
</reference>
<sequence length="22" mass="2514">MTSTREKLRAVFLSVLMVVSVF</sequence>
<dbReference type="Proteomes" id="UP000319894">
    <property type="component" value="Unassembled WGS sequence"/>
</dbReference>
<keyword evidence="2" id="KW-1185">Reference proteome</keyword>
<dbReference type="NCBIfam" id="TIGR04207">
    <property type="entry name" value="halo_sig_pep"/>
    <property type="match status" value="1"/>
</dbReference>
<evidence type="ECO:0000313" key="2">
    <source>
        <dbReference type="Proteomes" id="UP000319894"/>
    </source>
</evidence>
<proteinExistence type="predicted"/>
<accession>A0A554NDG0</accession>